<organism evidence="1 2">
    <name type="scientific">Didymodactylos carnosus</name>
    <dbReference type="NCBI Taxonomy" id="1234261"/>
    <lineage>
        <taxon>Eukaryota</taxon>
        <taxon>Metazoa</taxon>
        <taxon>Spiralia</taxon>
        <taxon>Gnathifera</taxon>
        <taxon>Rotifera</taxon>
        <taxon>Eurotatoria</taxon>
        <taxon>Bdelloidea</taxon>
        <taxon>Philodinida</taxon>
        <taxon>Philodinidae</taxon>
        <taxon>Didymodactylos</taxon>
    </lineage>
</organism>
<dbReference type="Proteomes" id="UP000682733">
    <property type="component" value="Unassembled WGS sequence"/>
</dbReference>
<dbReference type="EMBL" id="CAJOBA010118267">
    <property type="protein sequence ID" value="CAF4573274.1"/>
    <property type="molecule type" value="Genomic_DNA"/>
</dbReference>
<reference evidence="1" key="1">
    <citation type="submission" date="2021-02" db="EMBL/GenBank/DDBJ databases">
        <authorList>
            <person name="Nowell W R."/>
        </authorList>
    </citation>
    <scope>NUCLEOTIDE SEQUENCE</scope>
</reference>
<evidence type="ECO:0000313" key="1">
    <source>
        <dbReference type="EMBL" id="CAF4573274.1"/>
    </source>
</evidence>
<protein>
    <submittedName>
        <fullName evidence="1">Uncharacterized protein</fullName>
    </submittedName>
</protein>
<name>A0A8S2YUK4_9BILA</name>
<proteinExistence type="predicted"/>
<evidence type="ECO:0000313" key="2">
    <source>
        <dbReference type="Proteomes" id="UP000682733"/>
    </source>
</evidence>
<comment type="caution">
    <text evidence="1">The sequence shown here is derived from an EMBL/GenBank/DDBJ whole genome shotgun (WGS) entry which is preliminary data.</text>
</comment>
<accession>A0A8S2YUK4</accession>
<feature type="non-terminal residue" evidence="1">
    <location>
        <position position="133"/>
    </location>
</feature>
<sequence length="133" mass="15005">MVELEFIKGKIITDDNPEYDRSYLIASAIKILKVSLKADDIEAIKRKVIEIAQDSILLSKNQTGIGYEVDVAVGTNHHVFSILGPHTGWYYGDVVIVFKPEIMLHPDTNFTIQAATFFPRGAAYELRPWLKDP</sequence>
<dbReference type="AlphaFoldDB" id="A0A8S2YUK4"/>
<gene>
    <name evidence="1" type="ORF">TMI583_LOCUS50226</name>
</gene>